<evidence type="ECO:0000256" key="1">
    <source>
        <dbReference type="SAM" id="SignalP"/>
    </source>
</evidence>
<evidence type="ECO:0000313" key="3">
    <source>
        <dbReference type="Proteomes" id="UP000274922"/>
    </source>
</evidence>
<feature type="chain" id="PRO_5020521702" evidence="1">
    <location>
        <begin position="24"/>
        <end position="442"/>
    </location>
</feature>
<name>A0A4V1IVJ8_9FUNG</name>
<dbReference type="AlphaFoldDB" id="A0A4V1IVJ8"/>
<evidence type="ECO:0000313" key="2">
    <source>
        <dbReference type="EMBL" id="RKP04309.1"/>
    </source>
</evidence>
<keyword evidence="1" id="KW-0732">Signal</keyword>
<dbReference type="EMBL" id="ML014111">
    <property type="protein sequence ID" value="RKP04309.1"/>
    <property type="molecule type" value="Genomic_DNA"/>
</dbReference>
<gene>
    <name evidence="2" type="ORF">CXG81DRAFT_16284</name>
</gene>
<organism evidence="2 3">
    <name type="scientific">Caulochytrium protostelioides</name>
    <dbReference type="NCBI Taxonomy" id="1555241"/>
    <lineage>
        <taxon>Eukaryota</taxon>
        <taxon>Fungi</taxon>
        <taxon>Fungi incertae sedis</taxon>
        <taxon>Chytridiomycota</taxon>
        <taxon>Chytridiomycota incertae sedis</taxon>
        <taxon>Chytridiomycetes</taxon>
        <taxon>Caulochytriales</taxon>
        <taxon>Caulochytriaceae</taxon>
        <taxon>Caulochytrium</taxon>
    </lineage>
</organism>
<proteinExistence type="predicted"/>
<dbReference type="Proteomes" id="UP000274922">
    <property type="component" value="Unassembled WGS sequence"/>
</dbReference>
<feature type="signal peptide" evidence="1">
    <location>
        <begin position="1"/>
        <end position="23"/>
    </location>
</feature>
<protein>
    <submittedName>
        <fullName evidence="2">Uncharacterized protein</fullName>
    </submittedName>
</protein>
<reference evidence="3" key="1">
    <citation type="journal article" date="2018" name="Nat. Microbiol.">
        <title>Leveraging single-cell genomics to expand the fungal tree of life.</title>
        <authorList>
            <person name="Ahrendt S.R."/>
            <person name="Quandt C.A."/>
            <person name="Ciobanu D."/>
            <person name="Clum A."/>
            <person name="Salamov A."/>
            <person name="Andreopoulos B."/>
            <person name="Cheng J.F."/>
            <person name="Woyke T."/>
            <person name="Pelin A."/>
            <person name="Henrissat B."/>
            <person name="Reynolds N.K."/>
            <person name="Benny G.L."/>
            <person name="Smith M.E."/>
            <person name="James T.Y."/>
            <person name="Grigoriev I.V."/>
        </authorList>
    </citation>
    <scope>NUCLEOTIDE SEQUENCE [LARGE SCALE GENOMIC DNA]</scope>
    <source>
        <strain evidence="3">ATCC 52028</strain>
    </source>
</reference>
<accession>A0A4V1IVJ8</accession>
<sequence length="442" mass="50607">MQWSDWAGPLASLVLALAGTVTAGPILGSSAANMHQQLDRREFAQAEKWVLYRRDHERNNEDKWNELMEYLEPSPVYNAENRPWTRDTPPKESVEELKKDCKTSCQGDPVDVFPARYADSSVDAATAKFPTICVCQKMESTEITDFFDRFNKLPQLIRESAPLVVIGNVTQLNADLIRLVFPAKLDTPNLMENVFKQGLAALYSSSIEKEFKQAMDKDTCIVREDAKDPKQAFVYAAVLYHNLWRANRAKDEFGRKDIRPYHDANLSCMYFQMRAVGRLVWKETAQLIGPNTLYPHTQYIEIHAGEKYRSKLKVESMPCARSDSRLDFKIVPEECAALRTAFTDPEEGWFEIGGRIFSKNRGLLEKGAATTVKEDAFNPGKPKCFLDHYLTPWSKKLEFKAPQSVPDFNHYADTFFRVNLRWSDKKEQTLYYSLYPASACDA</sequence>
<keyword evidence="3" id="KW-1185">Reference proteome</keyword>